<proteinExistence type="predicted"/>
<dbReference type="EMBL" id="MH356727">
    <property type="protein sequence ID" value="AZJ16779.1"/>
    <property type="molecule type" value="Genomic_DNA"/>
</dbReference>
<keyword evidence="1" id="KW-0150">Chloroplast</keyword>
<geneLocation type="chloroplast" evidence="1"/>
<evidence type="ECO:0000313" key="1">
    <source>
        <dbReference type="EMBL" id="AZJ16779.1"/>
    </source>
</evidence>
<reference evidence="1" key="1">
    <citation type="journal article" date="2014" name="Mar. Genomics">
        <title>The chloroplast genome of the diatom Seminavis robusta: New features introduced through multiple mechanisms of horizontal gene transfer.</title>
        <authorList>
            <person name="Brembu T."/>
            <person name="Winge P."/>
            <person name="Klungerud A.T."/>
            <person name="Nederbragt A.J."/>
            <person name="Jakobsen K.S."/>
            <person name="Bones A.M."/>
        </authorList>
    </citation>
    <scope>NUCLEOTIDE SEQUENCE</scope>
    <source>
        <strain evidence="1">D6</strain>
    </source>
</reference>
<keyword evidence="1" id="KW-0934">Plastid</keyword>
<accession>A0A3Q8QXS7</accession>
<name>A0A3Q8QXS7_9STRA</name>
<organism evidence="1">
    <name type="scientific">Seminavis robusta</name>
    <dbReference type="NCBI Taxonomy" id="568900"/>
    <lineage>
        <taxon>Eukaryota</taxon>
        <taxon>Sar</taxon>
        <taxon>Stramenopiles</taxon>
        <taxon>Ochrophyta</taxon>
        <taxon>Bacillariophyta</taxon>
        <taxon>Bacillariophyceae</taxon>
        <taxon>Bacillariophycidae</taxon>
        <taxon>Naviculales</taxon>
        <taxon>Naviculaceae</taxon>
        <taxon>Seminavis</taxon>
    </lineage>
</organism>
<protein>
    <submittedName>
        <fullName evidence="1">Uncharacterized protein</fullName>
    </submittedName>
</protein>
<dbReference type="AlphaFoldDB" id="A0A3Q8QXS7"/>
<sequence>MTKKRKSSEGRPLKYLDQSEGILRTFQIRYEKKLSSIAKLVLNSFQNKYIYYAIDDILDSFQSNPNERDNLLAILYSPILSLQNNFSIHFFDIWIDEIYIKEISKVNKFLNNDSSNREQSSYIIIKLIYKTRIPSKKPDSLW</sequence>
<gene>
    <name evidence="1" type="primary">ycf88</name>
</gene>
<reference evidence="1" key="2">
    <citation type="submission" date="2018-05" db="EMBL/GenBank/DDBJ databases">
        <authorList>
            <person name="Brembu T."/>
            <person name="Winge P."/>
            <person name="Klungerud A.T."/>
            <person name="Nederbragt A.J."/>
            <person name="Jakobsen K.S."/>
            <person name="Bones A.M."/>
        </authorList>
    </citation>
    <scope>NUCLEOTIDE SEQUENCE</scope>
    <source>
        <strain evidence="1">D6</strain>
    </source>
</reference>